<comment type="caution">
    <text evidence="2">The sequence shown here is derived from an EMBL/GenBank/DDBJ whole genome shotgun (WGS) entry which is preliminary data.</text>
</comment>
<feature type="region of interest" description="Disordered" evidence="1">
    <location>
        <begin position="1"/>
        <end position="35"/>
    </location>
</feature>
<protein>
    <submittedName>
        <fullName evidence="2">Uncharacterized protein</fullName>
    </submittedName>
</protein>
<dbReference type="Proteomes" id="UP001345827">
    <property type="component" value="Unassembled WGS sequence"/>
</dbReference>
<evidence type="ECO:0000313" key="3">
    <source>
        <dbReference type="Proteomes" id="UP001345827"/>
    </source>
</evidence>
<keyword evidence="3" id="KW-1185">Reference proteome</keyword>
<organism evidence="2 3">
    <name type="scientific">Vermiconidia calcicola</name>
    <dbReference type="NCBI Taxonomy" id="1690605"/>
    <lineage>
        <taxon>Eukaryota</taxon>
        <taxon>Fungi</taxon>
        <taxon>Dikarya</taxon>
        <taxon>Ascomycota</taxon>
        <taxon>Pezizomycotina</taxon>
        <taxon>Dothideomycetes</taxon>
        <taxon>Dothideomycetidae</taxon>
        <taxon>Mycosphaerellales</taxon>
        <taxon>Extremaceae</taxon>
        <taxon>Vermiconidia</taxon>
    </lineage>
</organism>
<evidence type="ECO:0000256" key="1">
    <source>
        <dbReference type="SAM" id="MobiDB-lite"/>
    </source>
</evidence>
<gene>
    <name evidence="2" type="ORF">LTR25_009807</name>
</gene>
<dbReference type="EMBL" id="JAXLQG010000022">
    <property type="protein sequence ID" value="KAK5529558.1"/>
    <property type="molecule type" value="Genomic_DNA"/>
</dbReference>
<evidence type="ECO:0000313" key="2">
    <source>
        <dbReference type="EMBL" id="KAK5529558.1"/>
    </source>
</evidence>
<sequence length="125" mass="13540">MDKSTSTSTPTENSDGGRLQMSKQPSDQGDHFQQHARFAHDIARRLADGANLDSLAHQINMAVDQVVRMVAMFAVQASDVGKVCLGTEEMYAMFAKNEEGKGVTAVDGVGESMGRSCLWDQSKSE</sequence>
<feature type="compositionally biased region" description="Polar residues" evidence="1">
    <location>
        <begin position="1"/>
        <end position="14"/>
    </location>
</feature>
<name>A0AAV9PYV8_9PEZI</name>
<dbReference type="AlphaFoldDB" id="A0AAV9PYV8"/>
<proteinExistence type="predicted"/>
<reference evidence="2 3" key="1">
    <citation type="submission" date="2023-06" db="EMBL/GenBank/DDBJ databases">
        <title>Black Yeasts Isolated from many extreme environments.</title>
        <authorList>
            <person name="Coleine C."/>
            <person name="Stajich J.E."/>
            <person name="Selbmann L."/>
        </authorList>
    </citation>
    <scope>NUCLEOTIDE SEQUENCE [LARGE SCALE GENOMIC DNA]</scope>
    <source>
        <strain evidence="2 3">CCFEE 5887</strain>
    </source>
</reference>
<accession>A0AAV9PYV8</accession>